<keyword evidence="4" id="KW-0029">Amino-acid transport</keyword>
<dbReference type="STRING" id="45851.BHV86_05940"/>
<accession>D4RWJ5</accession>
<dbReference type="PROSITE" id="PS51257">
    <property type="entry name" value="PROKAR_LIPOPROTEIN"/>
    <property type="match status" value="1"/>
</dbReference>
<proteinExistence type="inferred from homology"/>
<evidence type="ECO:0000259" key="6">
    <source>
        <dbReference type="Pfam" id="PF13458"/>
    </source>
</evidence>
<dbReference type="Proteomes" id="UP000006238">
    <property type="component" value="Unassembled WGS sequence"/>
</dbReference>
<feature type="chain" id="PRO_5039712028" evidence="5">
    <location>
        <begin position="23"/>
        <end position="391"/>
    </location>
</feature>
<dbReference type="EMBL" id="ABWN01000017">
    <property type="protein sequence ID" value="EFF69519.1"/>
    <property type="molecule type" value="Genomic_DNA"/>
</dbReference>
<evidence type="ECO:0000256" key="4">
    <source>
        <dbReference type="ARBA" id="ARBA00022970"/>
    </source>
</evidence>
<keyword evidence="8" id="KW-1185">Reference proteome</keyword>
<evidence type="ECO:0000256" key="2">
    <source>
        <dbReference type="ARBA" id="ARBA00022448"/>
    </source>
</evidence>
<keyword evidence="2" id="KW-0813">Transport</keyword>
<keyword evidence="7" id="KW-0675">Receptor</keyword>
<reference evidence="7 8" key="1">
    <citation type="submission" date="2010-02" db="EMBL/GenBank/DDBJ databases">
        <authorList>
            <person name="Weinstock G."/>
            <person name="Sodergren E."/>
            <person name="Clifton S."/>
            <person name="Fulton L."/>
            <person name="Fulton B."/>
            <person name="Courtney L."/>
            <person name="Fronick C."/>
            <person name="Harrison M."/>
            <person name="Strong C."/>
            <person name="Farmer C."/>
            <person name="Delahaunty K."/>
            <person name="Markovic C."/>
            <person name="Hall O."/>
            <person name="Minx P."/>
            <person name="Tomlinson C."/>
            <person name="Mitreva M."/>
            <person name="Nelson J."/>
            <person name="Hou S."/>
            <person name="Wollam A."/>
            <person name="Pepin K.H."/>
            <person name="Johnson M."/>
            <person name="Bhonagiri V."/>
            <person name="Zhang X."/>
            <person name="Suruliraj S."/>
            <person name="Warren W."/>
            <person name="Chinwalla A."/>
            <person name="Mardis E.R."/>
            <person name="Wilson R.K."/>
        </authorList>
    </citation>
    <scope>NUCLEOTIDE SEQUENCE [LARGE SCALE GENOMIC DNA]</scope>
    <source>
        <strain evidence="7 8">DSM 2876</strain>
    </source>
</reference>
<gene>
    <name evidence="7" type="ORF">BUTYVIB_00031</name>
</gene>
<feature type="domain" description="Leucine-binding protein" evidence="6">
    <location>
        <begin position="40"/>
        <end position="374"/>
    </location>
</feature>
<evidence type="ECO:0000256" key="1">
    <source>
        <dbReference type="ARBA" id="ARBA00010062"/>
    </source>
</evidence>
<dbReference type="Gene3D" id="3.40.50.2300">
    <property type="match status" value="2"/>
</dbReference>
<evidence type="ECO:0000256" key="5">
    <source>
        <dbReference type="SAM" id="SignalP"/>
    </source>
</evidence>
<dbReference type="InterPro" id="IPR028081">
    <property type="entry name" value="Leu-bd"/>
</dbReference>
<keyword evidence="3 5" id="KW-0732">Signal</keyword>
<evidence type="ECO:0000313" key="8">
    <source>
        <dbReference type="Proteomes" id="UP000006238"/>
    </source>
</evidence>
<dbReference type="eggNOG" id="COG0683">
    <property type="taxonomic scope" value="Bacteria"/>
</dbReference>
<dbReference type="CDD" id="cd06347">
    <property type="entry name" value="PBP1_ABC_LivK_ligand_binding-like"/>
    <property type="match status" value="1"/>
</dbReference>
<comment type="caution">
    <text evidence="7">The sequence shown here is derived from an EMBL/GenBank/DDBJ whole genome shotgun (WGS) entry which is preliminary data.</text>
</comment>
<dbReference type="PANTHER" id="PTHR30483:SF6">
    <property type="entry name" value="PERIPLASMIC BINDING PROTEIN OF ABC TRANSPORTER FOR NATURAL AMINO ACIDS"/>
    <property type="match status" value="1"/>
</dbReference>
<protein>
    <submittedName>
        <fullName evidence="7">Receptor family ligand-binding protein</fullName>
    </submittedName>
</protein>
<organism evidence="7 8">
    <name type="scientific">Eshraghiella crossota DSM 2876</name>
    <dbReference type="NCBI Taxonomy" id="511680"/>
    <lineage>
        <taxon>Bacteria</taxon>
        <taxon>Bacillati</taxon>
        <taxon>Bacillota</taxon>
        <taxon>Clostridia</taxon>
        <taxon>Lachnospirales</taxon>
        <taxon>Lachnospiraceae</taxon>
        <taxon>Eshraghiella</taxon>
    </lineage>
</organism>
<dbReference type="InterPro" id="IPR000709">
    <property type="entry name" value="Leu_Ile_Val-bd"/>
</dbReference>
<evidence type="ECO:0000256" key="3">
    <source>
        <dbReference type="ARBA" id="ARBA00022729"/>
    </source>
</evidence>
<dbReference type="PRINTS" id="PR00337">
    <property type="entry name" value="LEUILEVALBP"/>
</dbReference>
<dbReference type="GO" id="GO:0006865">
    <property type="term" value="P:amino acid transport"/>
    <property type="evidence" value="ECO:0007669"/>
    <property type="project" value="UniProtKB-KW"/>
</dbReference>
<evidence type="ECO:0000313" key="7">
    <source>
        <dbReference type="EMBL" id="EFF69519.1"/>
    </source>
</evidence>
<dbReference type="InterPro" id="IPR028082">
    <property type="entry name" value="Peripla_BP_I"/>
</dbReference>
<name>D4RWJ5_9FIRM</name>
<dbReference type="SUPFAM" id="SSF53822">
    <property type="entry name" value="Periplasmic binding protein-like I"/>
    <property type="match status" value="1"/>
</dbReference>
<comment type="similarity">
    <text evidence="1">Belongs to the leucine-binding protein family.</text>
</comment>
<dbReference type="Pfam" id="PF13458">
    <property type="entry name" value="Peripla_BP_6"/>
    <property type="match status" value="1"/>
</dbReference>
<feature type="signal peptide" evidence="5">
    <location>
        <begin position="1"/>
        <end position="22"/>
    </location>
</feature>
<dbReference type="HOGENOM" id="CLU_027128_6_1_9"/>
<dbReference type="InterPro" id="IPR051010">
    <property type="entry name" value="BCAA_transport"/>
</dbReference>
<dbReference type="AlphaFoldDB" id="D4RWJ5"/>
<sequence length="391" mass="40990">MKKMKKFVALAAVASLAAATFAGCGKSEGNGSSNTGSDVWKIGSIGPTTGTAAIYGNAVKNGASIAVDEINKAGGINGYKIELSFEDDQADPELAANAYNALKDKGTQILLGTVTSGSCEAVVGLTAEDNMFQLTPSASAQSVIAGDNVFQVCFTDPNQGSTSAQYIGENKLATKVGIIYDSSDVYSTGVFEKFVEAAKSQDFEIVSTQSFTKDTKTDFSVQVQSCKDAGADLVFLPIYSTEASLILTEANSTGYKPIFFGCDGLDGILGVKNFNKELAEGVMLLTPFSADATDEKTVAFVKTYKELYNDVPNQFAADAYDGVYILKAAIEKAGLKPDASVADVNKALQKSITEITVDGLTGAGMKWEASGEVSKEPRAVVIKDGTYVSAK</sequence>
<dbReference type="PANTHER" id="PTHR30483">
    <property type="entry name" value="LEUCINE-SPECIFIC-BINDING PROTEIN"/>
    <property type="match status" value="1"/>
</dbReference>